<dbReference type="Gene3D" id="2.10.110.10">
    <property type="entry name" value="Cysteine Rich Protein"/>
    <property type="match status" value="2"/>
</dbReference>
<dbReference type="EMBL" id="JAULSU010000005">
    <property type="protein sequence ID" value="KAK0616165.1"/>
    <property type="molecule type" value="Genomic_DNA"/>
</dbReference>
<dbReference type="PANTHER" id="PTHR24205">
    <property type="entry name" value="FOUR AND A HALF LIM DOMAINS PROTEIN"/>
    <property type="match status" value="1"/>
</dbReference>
<keyword evidence="3 5" id="KW-0862">Zinc</keyword>
<comment type="caution">
    <text evidence="8">The sequence shown here is derived from an EMBL/GenBank/DDBJ whole genome shotgun (WGS) entry which is preliminary data.</text>
</comment>
<accession>A0AA39WIS3</accession>
<dbReference type="SMART" id="SM00132">
    <property type="entry name" value="LIM"/>
    <property type="match status" value="2"/>
</dbReference>
<evidence type="ECO:0000256" key="5">
    <source>
        <dbReference type="PROSITE-ProRule" id="PRU00125"/>
    </source>
</evidence>
<sequence length="427" mass="47650">MPMVLDQALTGCMVVISCLDAEIQRIIAAVADASRIRWRSRVRMVWNESHLSDLLSSIRGQQTAITTLIQLLQMNTLTEIKDVLQQKQEVVRASTELTQSLRSRNPSVVVANSIYAGRDGRYSSILDADDVSVVAPSDLDFEFDDLVVNSQAYRRALARAHAKTRPQDPAGPLVEDLGDLIDFSDALTIGEQPAPNVERPAALEDLEGLVIISGPLARTRTIEVENPTEPADGAETDSKSISEPQREVGKPETRNANLRTQGVLPVPKLNVPCRKCGGRITGRFVRIPGKEGEFHVECIRCPDYNEVVASRYFPKDGLFFCELDYFRRFDLICHSCGKSLWGSYISTAGRKYHLDHLGCSTPDCSVLFGESNPYYEHEVEAYCQYHYGTIHAMCCVGCRSPIMQRFVDFDGDKQTFQPRFGTPNVMH</sequence>
<evidence type="ECO:0000313" key="8">
    <source>
        <dbReference type="EMBL" id="KAK0616165.1"/>
    </source>
</evidence>
<feature type="region of interest" description="Disordered" evidence="6">
    <location>
        <begin position="222"/>
        <end position="256"/>
    </location>
</feature>
<evidence type="ECO:0000259" key="7">
    <source>
        <dbReference type="PROSITE" id="PS50023"/>
    </source>
</evidence>
<dbReference type="GO" id="GO:0005634">
    <property type="term" value="C:nucleus"/>
    <property type="evidence" value="ECO:0007669"/>
    <property type="project" value="TreeGrafter"/>
</dbReference>
<dbReference type="GO" id="GO:0046872">
    <property type="term" value="F:metal ion binding"/>
    <property type="evidence" value="ECO:0007669"/>
    <property type="project" value="UniProtKB-KW"/>
</dbReference>
<dbReference type="AlphaFoldDB" id="A0AA39WIS3"/>
<protein>
    <recommendedName>
        <fullName evidence="7">LIM zinc-binding domain-containing protein</fullName>
    </recommendedName>
</protein>
<keyword evidence="2" id="KW-0677">Repeat</keyword>
<reference evidence="8" key="1">
    <citation type="submission" date="2023-06" db="EMBL/GenBank/DDBJ databases">
        <title>Genome-scale phylogeny and comparative genomics of the fungal order Sordariales.</title>
        <authorList>
            <consortium name="Lawrence Berkeley National Laboratory"/>
            <person name="Hensen N."/>
            <person name="Bonometti L."/>
            <person name="Westerberg I."/>
            <person name="Brannstrom I.O."/>
            <person name="Guillou S."/>
            <person name="Cros-Aarteil S."/>
            <person name="Calhoun S."/>
            <person name="Haridas S."/>
            <person name="Kuo A."/>
            <person name="Mondo S."/>
            <person name="Pangilinan J."/>
            <person name="Riley R."/>
            <person name="Labutti K."/>
            <person name="Andreopoulos B."/>
            <person name="Lipzen A."/>
            <person name="Chen C."/>
            <person name="Yanf M."/>
            <person name="Daum C."/>
            <person name="Ng V."/>
            <person name="Clum A."/>
            <person name="Steindorff A."/>
            <person name="Ohm R."/>
            <person name="Martin F."/>
            <person name="Silar P."/>
            <person name="Natvig D."/>
            <person name="Lalanne C."/>
            <person name="Gautier V."/>
            <person name="Ament-Velasquez S.L."/>
            <person name="Kruys A."/>
            <person name="Hutchinson M.I."/>
            <person name="Powell A.J."/>
            <person name="Barry K."/>
            <person name="Miller A.N."/>
            <person name="Grigoriev I.V."/>
            <person name="Debuchy R."/>
            <person name="Gladieux P."/>
            <person name="Thoren M.H."/>
            <person name="Johannesson H."/>
        </authorList>
    </citation>
    <scope>NUCLEOTIDE SEQUENCE</scope>
    <source>
        <strain evidence="8">CBS 606.72</strain>
    </source>
</reference>
<dbReference type="InterPro" id="IPR001781">
    <property type="entry name" value="Znf_LIM"/>
</dbReference>
<keyword evidence="4 5" id="KW-0440">LIM domain</keyword>
<gene>
    <name evidence="8" type="ORF">B0T14DRAFT_522647</name>
</gene>
<evidence type="ECO:0000256" key="3">
    <source>
        <dbReference type="ARBA" id="ARBA00022833"/>
    </source>
</evidence>
<evidence type="ECO:0000256" key="1">
    <source>
        <dbReference type="ARBA" id="ARBA00022723"/>
    </source>
</evidence>
<feature type="compositionally biased region" description="Basic and acidic residues" evidence="6">
    <location>
        <begin position="236"/>
        <end position="253"/>
    </location>
</feature>
<dbReference type="GO" id="GO:0003712">
    <property type="term" value="F:transcription coregulator activity"/>
    <property type="evidence" value="ECO:0007669"/>
    <property type="project" value="TreeGrafter"/>
</dbReference>
<proteinExistence type="predicted"/>
<evidence type="ECO:0000256" key="2">
    <source>
        <dbReference type="ARBA" id="ARBA00022737"/>
    </source>
</evidence>
<dbReference type="PROSITE" id="PS50023">
    <property type="entry name" value="LIM_DOMAIN_2"/>
    <property type="match status" value="1"/>
</dbReference>
<evidence type="ECO:0000256" key="4">
    <source>
        <dbReference type="ARBA" id="ARBA00023038"/>
    </source>
</evidence>
<keyword evidence="9" id="KW-1185">Reference proteome</keyword>
<dbReference type="PANTHER" id="PTHR24205:SF16">
    <property type="entry name" value="GH01042P-RELATED"/>
    <property type="match status" value="1"/>
</dbReference>
<feature type="domain" description="LIM zinc-binding" evidence="7">
    <location>
        <begin position="271"/>
        <end position="331"/>
    </location>
</feature>
<keyword evidence="1 5" id="KW-0479">Metal-binding</keyword>
<name>A0AA39WIS3_9PEZI</name>
<organism evidence="8 9">
    <name type="scientific">Immersiella caudata</name>
    <dbReference type="NCBI Taxonomy" id="314043"/>
    <lineage>
        <taxon>Eukaryota</taxon>
        <taxon>Fungi</taxon>
        <taxon>Dikarya</taxon>
        <taxon>Ascomycota</taxon>
        <taxon>Pezizomycotina</taxon>
        <taxon>Sordariomycetes</taxon>
        <taxon>Sordariomycetidae</taxon>
        <taxon>Sordariales</taxon>
        <taxon>Lasiosphaeriaceae</taxon>
        <taxon>Immersiella</taxon>
    </lineage>
</organism>
<evidence type="ECO:0000313" key="9">
    <source>
        <dbReference type="Proteomes" id="UP001175000"/>
    </source>
</evidence>
<dbReference type="Proteomes" id="UP001175000">
    <property type="component" value="Unassembled WGS sequence"/>
</dbReference>
<dbReference type="Pfam" id="PF00412">
    <property type="entry name" value="LIM"/>
    <property type="match status" value="2"/>
</dbReference>
<dbReference type="SUPFAM" id="SSF57716">
    <property type="entry name" value="Glucocorticoid receptor-like (DNA-binding domain)"/>
    <property type="match status" value="2"/>
</dbReference>
<evidence type="ECO:0000256" key="6">
    <source>
        <dbReference type="SAM" id="MobiDB-lite"/>
    </source>
</evidence>
<dbReference type="GO" id="GO:0030695">
    <property type="term" value="F:GTPase regulator activity"/>
    <property type="evidence" value="ECO:0007669"/>
    <property type="project" value="UniProtKB-ARBA"/>
</dbReference>